<organism evidence="3 4">
    <name type="scientific">Ilumatobacter fluminis</name>
    <dbReference type="NCBI Taxonomy" id="467091"/>
    <lineage>
        <taxon>Bacteria</taxon>
        <taxon>Bacillati</taxon>
        <taxon>Actinomycetota</taxon>
        <taxon>Acidimicrobiia</taxon>
        <taxon>Acidimicrobiales</taxon>
        <taxon>Ilumatobacteraceae</taxon>
        <taxon>Ilumatobacter</taxon>
    </lineage>
</organism>
<keyword evidence="4" id="KW-1185">Reference proteome</keyword>
<protein>
    <submittedName>
        <fullName evidence="3">Uncharacterized protein</fullName>
    </submittedName>
</protein>
<feature type="transmembrane region" description="Helical" evidence="2">
    <location>
        <begin position="43"/>
        <end position="63"/>
    </location>
</feature>
<evidence type="ECO:0000313" key="4">
    <source>
        <dbReference type="Proteomes" id="UP000294558"/>
    </source>
</evidence>
<evidence type="ECO:0000256" key="2">
    <source>
        <dbReference type="SAM" id="Phobius"/>
    </source>
</evidence>
<dbReference type="AlphaFoldDB" id="A0A4R7I325"/>
<dbReference type="Proteomes" id="UP000294558">
    <property type="component" value="Unassembled WGS sequence"/>
</dbReference>
<keyword evidence="2" id="KW-0812">Transmembrane</keyword>
<reference evidence="3 4" key="1">
    <citation type="submission" date="2019-03" db="EMBL/GenBank/DDBJ databases">
        <title>Sequencing the genomes of 1000 actinobacteria strains.</title>
        <authorList>
            <person name="Klenk H.-P."/>
        </authorList>
    </citation>
    <scope>NUCLEOTIDE SEQUENCE [LARGE SCALE GENOMIC DNA]</scope>
    <source>
        <strain evidence="3 4">DSM 18936</strain>
    </source>
</reference>
<evidence type="ECO:0000313" key="3">
    <source>
        <dbReference type="EMBL" id="TDT17614.1"/>
    </source>
</evidence>
<evidence type="ECO:0000256" key="1">
    <source>
        <dbReference type="SAM" id="MobiDB-lite"/>
    </source>
</evidence>
<feature type="region of interest" description="Disordered" evidence="1">
    <location>
        <begin position="1"/>
        <end position="38"/>
    </location>
</feature>
<dbReference type="EMBL" id="SOAU01000001">
    <property type="protein sequence ID" value="TDT17614.1"/>
    <property type="molecule type" value="Genomic_DNA"/>
</dbReference>
<dbReference type="RefSeq" id="WP_133869894.1">
    <property type="nucleotide sequence ID" value="NZ_SOAU01000001.1"/>
</dbReference>
<keyword evidence="2" id="KW-0472">Membrane</keyword>
<proteinExistence type="predicted"/>
<comment type="caution">
    <text evidence="3">The sequence shown here is derived from an EMBL/GenBank/DDBJ whole genome shotgun (WGS) entry which is preliminary data.</text>
</comment>
<name>A0A4R7I325_9ACTN</name>
<keyword evidence="2" id="KW-1133">Transmembrane helix</keyword>
<gene>
    <name evidence="3" type="ORF">BDK89_3225</name>
</gene>
<sequence>MDDDSWGPGRDPASRWRWPGGHNSPRLTGGEPDGVGGRTVRPAVLVGTVVLVLGAVFVALVAFG</sequence>
<accession>A0A4R7I325</accession>